<sequence>MDEKYKQLMTSLTSKLEEITKRLQHLTVWRPSERDPFLELDCWRTDAHAKIEHIFNKKKQQIQQLIEKHEREFMRQLARQRSLLNSIHQKLSAKKEISTRNQIQNDTSIFNDLQSIENDINTRLGRGEMLIEITPLDLDNSVTVSLKTYLSTTSSMYIKETSTINQPVKPKHRSADEIAHGLSRWLQVKQVKESATLKELEDTKQKKRNHEENSLMRKRQCDDAYTKWLNGKSEPIKKKSNLNDSGVKRETTET</sequence>
<feature type="region of interest" description="Disordered" evidence="1">
    <location>
        <begin position="230"/>
        <end position="254"/>
    </location>
</feature>
<comment type="caution">
    <text evidence="2">The sequence shown here is derived from an EMBL/GenBank/DDBJ whole genome shotgun (WGS) entry which is preliminary data.</text>
</comment>
<name>A0A816DPJ9_9BILA</name>
<proteinExistence type="predicted"/>
<accession>A0A816DPJ9</accession>
<organism evidence="2 3">
    <name type="scientific">Rotaria magnacalcarata</name>
    <dbReference type="NCBI Taxonomy" id="392030"/>
    <lineage>
        <taxon>Eukaryota</taxon>
        <taxon>Metazoa</taxon>
        <taxon>Spiralia</taxon>
        <taxon>Gnathifera</taxon>
        <taxon>Rotifera</taxon>
        <taxon>Eurotatoria</taxon>
        <taxon>Bdelloidea</taxon>
        <taxon>Philodinida</taxon>
        <taxon>Philodinidae</taxon>
        <taxon>Rotaria</taxon>
    </lineage>
</organism>
<gene>
    <name evidence="2" type="ORF">KQP761_LOCUS27730</name>
</gene>
<dbReference type="AlphaFoldDB" id="A0A816DPJ9"/>
<dbReference type="OrthoDB" id="10016861at2759"/>
<reference evidence="2" key="1">
    <citation type="submission" date="2021-02" db="EMBL/GenBank/DDBJ databases">
        <authorList>
            <person name="Nowell W R."/>
        </authorList>
    </citation>
    <scope>NUCLEOTIDE SEQUENCE</scope>
</reference>
<evidence type="ECO:0000256" key="1">
    <source>
        <dbReference type="SAM" id="MobiDB-lite"/>
    </source>
</evidence>
<evidence type="ECO:0000313" key="3">
    <source>
        <dbReference type="Proteomes" id="UP000663834"/>
    </source>
</evidence>
<protein>
    <submittedName>
        <fullName evidence="2">Uncharacterized protein</fullName>
    </submittedName>
</protein>
<dbReference type="Proteomes" id="UP000663834">
    <property type="component" value="Unassembled WGS sequence"/>
</dbReference>
<evidence type="ECO:0000313" key="2">
    <source>
        <dbReference type="EMBL" id="CAF1639258.1"/>
    </source>
</evidence>
<dbReference type="EMBL" id="CAJNOW010015182">
    <property type="protein sequence ID" value="CAF1639258.1"/>
    <property type="molecule type" value="Genomic_DNA"/>
</dbReference>